<dbReference type="AlphaFoldDB" id="H5SLM1"/>
<evidence type="ECO:0000256" key="3">
    <source>
        <dbReference type="ARBA" id="ARBA00023274"/>
    </source>
</evidence>
<feature type="domain" description="S1 motif" evidence="4">
    <location>
        <begin position="172"/>
        <end position="248"/>
    </location>
</feature>
<dbReference type="InterPro" id="IPR050437">
    <property type="entry name" value="Ribos_protein_bS1-like"/>
</dbReference>
<dbReference type="GO" id="GO:0003735">
    <property type="term" value="F:structural constituent of ribosome"/>
    <property type="evidence" value="ECO:0007669"/>
    <property type="project" value="TreeGrafter"/>
</dbReference>
<feature type="domain" description="S1 motif" evidence="4">
    <location>
        <begin position="265"/>
        <end position="333"/>
    </location>
</feature>
<feature type="domain" description="S1 motif" evidence="4">
    <location>
        <begin position="2"/>
        <end position="68"/>
    </location>
</feature>
<accession>H5SLM1</accession>
<reference evidence="5" key="1">
    <citation type="journal article" date="2005" name="Environ. Microbiol.">
        <title>Genetic and functional properties of uncultivated thermophilic crenarchaeotes from a subsurface gold mine as revealed by analysis of genome fragments.</title>
        <authorList>
            <person name="Nunoura T."/>
            <person name="Hirayama H."/>
            <person name="Takami H."/>
            <person name="Oida H."/>
            <person name="Nishi S."/>
            <person name="Shimamura S."/>
            <person name="Suzuki Y."/>
            <person name="Inagaki F."/>
            <person name="Takai K."/>
            <person name="Nealson K.H."/>
            <person name="Horikoshi K."/>
        </authorList>
    </citation>
    <scope>NUCLEOTIDE SEQUENCE</scope>
</reference>
<dbReference type="GO" id="GO:0022627">
    <property type="term" value="C:cytosolic small ribosomal subunit"/>
    <property type="evidence" value="ECO:0007669"/>
    <property type="project" value="TreeGrafter"/>
</dbReference>
<feature type="domain" description="S1 motif" evidence="4">
    <location>
        <begin position="351"/>
        <end position="422"/>
    </location>
</feature>
<comment type="similarity">
    <text evidence="1">Belongs to the bacterial ribosomal protein bS1 family.</text>
</comment>
<dbReference type="PANTHER" id="PTHR10724">
    <property type="entry name" value="30S RIBOSOMAL PROTEIN S1"/>
    <property type="match status" value="1"/>
</dbReference>
<dbReference type="PANTHER" id="PTHR10724:SF7">
    <property type="entry name" value="SMALL RIBOSOMAL SUBUNIT PROTEIN BS1C"/>
    <property type="match status" value="1"/>
</dbReference>
<name>H5SLM1_9DELT</name>
<dbReference type="PRINTS" id="PR00681">
    <property type="entry name" value="RIBOSOMALS1"/>
</dbReference>
<evidence type="ECO:0000256" key="1">
    <source>
        <dbReference type="ARBA" id="ARBA00006767"/>
    </source>
</evidence>
<dbReference type="InterPro" id="IPR003029">
    <property type="entry name" value="S1_domain"/>
</dbReference>
<dbReference type="CDD" id="cd04465">
    <property type="entry name" value="S1_RPS1_repeat_ec2_hs2"/>
    <property type="match status" value="1"/>
</dbReference>
<dbReference type="InterPro" id="IPR012340">
    <property type="entry name" value="NA-bd_OB-fold"/>
</dbReference>
<dbReference type="GO" id="GO:0006412">
    <property type="term" value="P:translation"/>
    <property type="evidence" value="ECO:0007669"/>
    <property type="project" value="TreeGrafter"/>
</dbReference>
<evidence type="ECO:0000259" key="4">
    <source>
        <dbReference type="PROSITE" id="PS50126"/>
    </source>
</evidence>
<proteinExistence type="inferred from homology"/>
<dbReference type="SUPFAM" id="SSF50249">
    <property type="entry name" value="Nucleic acid-binding proteins"/>
    <property type="match status" value="5"/>
</dbReference>
<dbReference type="GO" id="GO:0003729">
    <property type="term" value="F:mRNA binding"/>
    <property type="evidence" value="ECO:0007669"/>
    <property type="project" value="TreeGrafter"/>
</dbReference>
<evidence type="ECO:0000256" key="2">
    <source>
        <dbReference type="ARBA" id="ARBA00022980"/>
    </source>
</evidence>
<keyword evidence="3" id="KW-0687">Ribonucleoprotein</keyword>
<organism evidence="5">
    <name type="scientific">uncultured delta proteobacterium</name>
    <dbReference type="NCBI Taxonomy" id="34034"/>
    <lineage>
        <taxon>Bacteria</taxon>
        <taxon>Deltaproteobacteria</taxon>
        <taxon>environmental samples</taxon>
    </lineage>
</organism>
<reference evidence="5" key="2">
    <citation type="journal article" date="2012" name="PLoS ONE">
        <title>A Deeply Branching Thermophilic Bacterium with an Ancient Acetyl-CoA Pathway Dominates a Subsurface Ecosystem.</title>
        <authorList>
            <person name="Takami H."/>
            <person name="Noguchi H."/>
            <person name="Takaki Y."/>
            <person name="Uchiyama I."/>
            <person name="Toyoda A."/>
            <person name="Nishi S."/>
            <person name="Chee G.-J."/>
            <person name="Arai W."/>
            <person name="Nunoura T."/>
            <person name="Itoh T."/>
            <person name="Hattori M."/>
            <person name="Takai K."/>
        </authorList>
    </citation>
    <scope>NUCLEOTIDE SEQUENCE</scope>
</reference>
<dbReference type="Gene3D" id="2.40.50.140">
    <property type="entry name" value="Nucleic acid-binding proteins"/>
    <property type="match status" value="5"/>
</dbReference>
<gene>
    <name evidence="5" type="ORF">HGMM_F46H12C05</name>
</gene>
<dbReference type="Pfam" id="PF00575">
    <property type="entry name" value="S1"/>
    <property type="match status" value="5"/>
</dbReference>
<sequence>MGDRLEGVVAKIGRDAVFIELDGKRQAYMDIGELRAADGTVTVKVGDRIAGQVVEVDLRTGNVRLGRSMGRPGSLAAIEQAREAAVAIEGKVTAVNKGGLEVDLDGVRGFCPISHVDSKYVGDPSVFVGRTLRFLVTDIREGGKNVLLSRRALLEREAREAAARVLKSLVPGAVVRGTVTAVREFGAFVDLGGVEGMIPASEIAHDRSLAVADVVKPGDVVEVQVREVREGAAQGGGEAAVKITLSLKALSPDPWEQIDMVLSEGRVVVGTVTRLVDFGAFVRLAAGVEGMLHVSELGGKVEHPSKVLKVGQSLTVVVKKIDREGRKIALVPAPEGVEAGATVQGPSFVLGMVVTGTVERIEPYGVFVQVEGTVGRAGRGLIPNAELGVPRGADIRKLFSEGMRVTAKVIETGEGRLRLSIRAAREDEERAQFEEYRDRSAAPAKLGTLGDLLKRKGR</sequence>
<feature type="domain" description="S1 motif" evidence="4">
    <location>
        <begin position="85"/>
        <end position="151"/>
    </location>
</feature>
<dbReference type="EMBL" id="AP011765">
    <property type="protein sequence ID" value="BAL57057.1"/>
    <property type="molecule type" value="Genomic_DNA"/>
</dbReference>
<protein>
    <submittedName>
        <fullName evidence="5">30S ribosomal protein S1</fullName>
    </submittedName>
</protein>
<dbReference type="InterPro" id="IPR035104">
    <property type="entry name" value="Ribosomal_protein_S1-like"/>
</dbReference>
<dbReference type="SMART" id="SM00316">
    <property type="entry name" value="S1"/>
    <property type="match status" value="5"/>
</dbReference>
<dbReference type="PROSITE" id="PS50126">
    <property type="entry name" value="S1"/>
    <property type="match status" value="5"/>
</dbReference>
<evidence type="ECO:0000313" key="5">
    <source>
        <dbReference type="EMBL" id="BAL57057.1"/>
    </source>
</evidence>
<keyword evidence="2 5" id="KW-0689">Ribosomal protein</keyword>